<dbReference type="Proteomes" id="UP001308179">
    <property type="component" value="Unassembled WGS sequence"/>
</dbReference>
<dbReference type="PANTHER" id="PTHR38119">
    <property type="entry name" value="BTB DOMAIN-CONTAINING PROTEIN-RELATED"/>
    <property type="match status" value="1"/>
</dbReference>
<evidence type="ECO:0000313" key="2">
    <source>
        <dbReference type="EMBL" id="KAK5140832.1"/>
    </source>
</evidence>
<evidence type="ECO:0000313" key="3">
    <source>
        <dbReference type="Proteomes" id="UP001308179"/>
    </source>
</evidence>
<dbReference type="EMBL" id="JAVRRR010000706">
    <property type="protein sequence ID" value="KAK5140832.1"/>
    <property type="molecule type" value="Genomic_DNA"/>
</dbReference>
<name>A0ABR0KYV0_9PEZI</name>
<dbReference type="PANTHER" id="PTHR38119:SF1">
    <property type="entry name" value="BTB DOMAIN-CONTAINING PROTEIN"/>
    <property type="match status" value="1"/>
</dbReference>
<feature type="region of interest" description="Disordered" evidence="1">
    <location>
        <begin position="612"/>
        <end position="632"/>
    </location>
</feature>
<keyword evidence="3" id="KW-1185">Reference proteome</keyword>
<proteinExistence type="predicted"/>
<organism evidence="2 3">
    <name type="scientific">Rachicladosporium monterosium</name>
    <dbReference type="NCBI Taxonomy" id="1507873"/>
    <lineage>
        <taxon>Eukaryota</taxon>
        <taxon>Fungi</taxon>
        <taxon>Dikarya</taxon>
        <taxon>Ascomycota</taxon>
        <taxon>Pezizomycotina</taxon>
        <taxon>Dothideomycetes</taxon>
        <taxon>Dothideomycetidae</taxon>
        <taxon>Cladosporiales</taxon>
        <taxon>Cladosporiaceae</taxon>
        <taxon>Rachicladosporium</taxon>
    </lineage>
</organism>
<feature type="region of interest" description="Disordered" evidence="1">
    <location>
        <begin position="1"/>
        <end position="62"/>
    </location>
</feature>
<sequence>MSELRDTVSSMQLTLEPQVPPDTEVMAVDSDVHTQVGAQKQEGLESTGNEGDEGDEGERGGRQILEMLVKDEVVANDLSMSMDPPAGSYLHAEESSPVDPSPAECTPSRTECRVQMEGLLEVHRPSIQEVTTDIEATGRTLAHDMDTDVAATGRSLAQDMDAENAAIKAEEQPTLLQKALAAMTKKKAPKQLTHGDILLVLDVHDLRKTLRIDSKALRHQLPIDSRLIRLIEAAGGTQNTPISGVRVLAVLEYSAVANALDVPAPAVASVTPSASPKTDDIEMKLEEGSGDDGDVARTPAVPLEHVIDWAKAHDSLVRIIMFLPIISAQRCGLPLDAETALLPLESVVALASHYSCLQVVRSAFMSLASTWISGRSLYPAIANYPHDWLALAVELQSQLVYNEAFVHMVGFYPNGKLTGIPDQLRSLIAAESLALHYKRQEIDQQLLMTTLGKTSRQRQGDAGNLTADDTRIKHVSQHSYPILWTLVNLWRDYIAEHLAHLKAGSWEHAEATPTCEHGDNNTNDAAIPECLTVAGFYRTLHRAGDSYMAIEDVIATWKGPKDRGFEAEVRMHLKMLKARAADLVGPLVRSSLQFEGRGRLSYLTCVEVEGVPWTTEGEDEEEGDGEEGMYVD</sequence>
<accession>A0ABR0KYV0</accession>
<evidence type="ECO:0000256" key="1">
    <source>
        <dbReference type="SAM" id="MobiDB-lite"/>
    </source>
</evidence>
<feature type="compositionally biased region" description="Acidic residues" evidence="1">
    <location>
        <begin position="616"/>
        <end position="632"/>
    </location>
</feature>
<comment type="caution">
    <text evidence="2">The sequence shown here is derived from an EMBL/GenBank/DDBJ whole genome shotgun (WGS) entry which is preliminary data.</text>
</comment>
<reference evidence="2 3" key="1">
    <citation type="submission" date="2023-08" db="EMBL/GenBank/DDBJ databases">
        <title>Black Yeasts Isolated from many extreme environments.</title>
        <authorList>
            <person name="Coleine C."/>
            <person name="Stajich J.E."/>
            <person name="Selbmann L."/>
        </authorList>
    </citation>
    <scope>NUCLEOTIDE SEQUENCE [LARGE SCALE GENOMIC DNA]</scope>
    <source>
        <strain evidence="2 3">CCFEE 5386</strain>
    </source>
</reference>
<protein>
    <submittedName>
        <fullName evidence="2">Uncharacterized protein</fullName>
    </submittedName>
</protein>
<feature type="region of interest" description="Disordered" evidence="1">
    <location>
        <begin position="79"/>
        <end position="107"/>
    </location>
</feature>
<gene>
    <name evidence="2" type="ORF">LTR32_006467</name>
</gene>